<sequence>MHPLTIIAYSSEVIAAILASIYFYKYNHTNLKYFLVYLWYNAANELGGLYLLNQGFKFELTNLFYVIAVTYYLSVIRMEVASRNLKLTASILIIAFLLIVVSDLSLNGLSEAWKMSNTLGSTIAIIGFLLYLIHTLKSSNLTNWSRNMINYFVAGFALFFIAGPVINLARVLYINNYALNVSLSYIMAIVAILMYTIFSFGFIYSKKASELEEN</sequence>
<accession>A0ABV9LBM2</accession>
<protein>
    <submittedName>
        <fullName evidence="2">Uncharacterized protein</fullName>
    </submittedName>
</protein>
<keyword evidence="3" id="KW-1185">Reference proteome</keyword>
<dbReference type="EMBL" id="JBHSHB010000023">
    <property type="protein sequence ID" value="MFC4691093.1"/>
    <property type="molecule type" value="Genomic_DNA"/>
</dbReference>
<organism evidence="2 3">
    <name type="scientific">Dokdonia genika</name>
    <dbReference type="NCBI Taxonomy" id="308113"/>
    <lineage>
        <taxon>Bacteria</taxon>
        <taxon>Pseudomonadati</taxon>
        <taxon>Bacteroidota</taxon>
        <taxon>Flavobacteriia</taxon>
        <taxon>Flavobacteriales</taxon>
        <taxon>Flavobacteriaceae</taxon>
        <taxon>Dokdonia</taxon>
    </lineage>
</organism>
<feature type="transmembrane region" description="Helical" evidence="1">
    <location>
        <begin position="58"/>
        <end position="75"/>
    </location>
</feature>
<keyword evidence="1" id="KW-1133">Transmembrane helix</keyword>
<name>A0ABV9LBM2_9FLAO</name>
<evidence type="ECO:0000313" key="2">
    <source>
        <dbReference type="EMBL" id="MFC4691093.1"/>
    </source>
</evidence>
<gene>
    <name evidence="2" type="ORF">ACFO5T_11680</name>
</gene>
<reference evidence="3" key="1">
    <citation type="journal article" date="2019" name="Int. J. Syst. Evol. Microbiol.">
        <title>The Global Catalogue of Microorganisms (GCM) 10K type strain sequencing project: providing services to taxonomists for standard genome sequencing and annotation.</title>
        <authorList>
            <consortium name="The Broad Institute Genomics Platform"/>
            <consortium name="The Broad Institute Genome Sequencing Center for Infectious Disease"/>
            <person name="Wu L."/>
            <person name="Ma J."/>
        </authorList>
    </citation>
    <scope>NUCLEOTIDE SEQUENCE [LARGE SCALE GENOMIC DNA]</scope>
    <source>
        <strain evidence="3">CGMCC 4.7427</strain>
    </source>
</reference>
<proteinExistence type="predicted"/>
<comment type="caution">
    <text evidence="2">The sequence shown here is derived from an EMBL/GenBank/DDBJ whole genome shotgun (WGS) entry which is preliminary data.</text>
</comment>
<feature type="transmembrane region" description="Helical" evidence="1">
    <location>
        <begin position="31"/>
        <end position="52"/>
    </location>
</feature>
<evidence type="ECO:0000313" key="3">
    <source>
        <dbReference type="Proteomes" id="UP001595878"/>
    </source>
</evidence>
<feature type="transmembrane region" description="Helical" evidence="1">
    <location>
        <begin position="148"/>
        <end position="173"/>
    </location>
</feature>
<dbReference type="RefSeq" id="WP_021778106.1">
    <property type="nucleotide sequence ID" value="NZ_JBHSHB010000023.1"/>
</dbReference>
<evidence type="ECO:0000256" key="1">
    <source>
        <dbReference type="SAM" id="Phobius"/>
    </source>
</evidence>
<feature type="transmembrane region" description="Helical" evidence="1">
    <location>
        <begin position="185"/>
        <end position="204"/>
    </location>
</feature>
<feature type="transmembrane region" description="Helical" evidence="1">
    <location>
        <begin position="6"/>
        <end position="24"/>
    </location>
</feature>
<dbReference type="Proteomes" id="UP001595878">
    <property type="component" value="Unassembled WGS sequence"/>
</dbReference>
<keyword evidence="1" id="KW-0472">Membrane</keyword>
<feature type="transmembrane region" description="Helical" evidence="1">
    <location>
        <begin position="87"/>
        <end position="106"/>
    </location>
</feature>
<feature type="transmembrane region" description="Helical" evidence="1">
    <location>
        <begin position="118"/>
        <end position="136"/>
    </location>
</feature>
<keyword evidence="1" id="KW-0812">Transmembrane</keyword>